<gene>
    <name evidence="13" type="ORF">AVDCRST_MAG29-1172</name>
</gene>
<dbReference type="GO" id="GO:0004674">
    <property type="term" value="F:protein serine/threonine kinase activity"/>
    <property type="evidence" value="ECO:0007669"/>
    <property type="project" value="UniProtKB-KW"/>
</dbReference>
<keyword evidence="3" id="KW-0723">Serine/threonine-protein kinase</keyword>
<keyword evidence="6" id="KW-0547">Nucleotide-binding</keyword>
<evidence type="ECO:0000256" key="7">
    <source>
        <dbReference type="ARBA" id="ARBA00022777"/>
    </source>
</evidence>
<dbReference type="InterPro" id="IPR011009">
    <property type="entry name" value="Kinase-like_dom_sf"/>
</dbReference>
<proteinExistence type="inferred from homology"/>
<evidence type="ECO:0000313" key="13">
    <source>
        <dbReference type="EMBL" id="CAA9333396.1"/>
    </source>
</evidence>
<name>A0A6J4LKM1_9ACTN</name>
<keyword evidence="7" id="KW-0418">Kinase</keyword>
<organism evidence="13">
    <name type="scientific">uncultured Nocardioidaceae bacterium</name>
    <dbReference type="NCBI Taxonomy" id="253824"/>
    <lineage>
        <taxon>Bacteria</taxon>
        <taxon>Bacillati</taxon>
        <taxon>Actinomycetota</taxon>
        <taxon>Actinomycetes</taxon>
        <taxon>Propionibacteriales</taxon>
        <taxon>Nocardioidaceae</taxon>
        <taxon>environmental samples</taxon>
    </lineage>
</organism>
<evidence type="ECO:0000256" key="4">
    <source>
        <dbReference type="ARBA" id="ARBA00022679"/>
    </source>
</evidence>
<dbReference type="EC" id="2.7.11.1" evidence="2"/>
<evidence type="ECO:0000256" key="5">
    <source>
        <dbReference type="ARBA" id="ARBA00022723"/>
    </source>
</evidence>
<evidence type="ECO:0000256" key="2">
    <source>
        <dbReference type="ARBA" id="ARBA00012513"/>
    </source>
</evidence>
<comment type="similarity">
    <text evidence="1">Belongs to the protein kinase superfamily. RIO-type Ser/Thr kinase family.</text>
</comment>
<dbReference type="SMART" id="SM00090">
    <property type="entry name" value="RIO"/>
    <property type="match status" value="1"/>
</dbReference>
<dbReference type="GO" id="GO:0046872">
    <property type="term" value="F:metal ion binding"/>
    <property type="evidence" value="ECO:0007669"/>
    <property type="project" value="UniProtKB-KW"/>
</dbReference>
<accession>A0A6J4LKM1</accession>
<dbReference type="Gene3D" id="1.10.510.10">
    <property type="entry name" value="Transferase(Phosphotransferase) domain 1"/>
    <property type="match status" value="1"/>
</dbReference>
<keyword evidence="8" id="KW-0067">ATP-binding</keyword>
<dbReference type="InterPro" id="IPR051272">
    <property type="entry name" value="RIO-type_Ser/Thr_kinase"/>
</dbReference>
<dbReference type="InterPro" id="IPR018934">
    <property type="entry name" value="RIO_dom"/>
</dbReference>
<keyword evidence="4" id="KW-0808">Transferase</keyword>
<dbReference type="AlphaFoldDB" id="A0A6J4LKM1"/>
<protein>
    <recommendedName>
        <fullName evidence="2">non-specific serine/threonine protein kinase</fullName>
        <ecNumber evidence="2">2.7.11.1</ecNumber>
    </recommendedName>
</protein>
<dbReference type="InterPro" id="IPR000687">
    <property type="entry name" value="RIO_kinase"/>
</dbReference>
<evidence type="ECO:0000256" key="11">
    <source>
        <dbReference type="ARBA" id="ARBA00048679"/>
    </source>
</evidence>
<reference evidence="13" key="1">
    <citation type="submission" date="2020-02" db="EMBL/GenBank/DDBJ databases">
        <authorList>
            <person name="Meier V. D."/>
        </authorList>
    </citation>
    <scope>NUCLEOTIDE SEQUENCE</scope>
    <source>
        <strain evidence="13">AVDCRST_MAG29</strain>
    </source>
</reference>
<keyword evidence="9" id="KW-0460">Magnesium</keyword>
<evidence type="ECO:0000256" key="3">
    <source>
        <dbReference type="ARBA" id="ARBA00022527"/>
    </source>
</evidence>
<dbReference type="EMBL" id="CADCUG010000065">
    <property type="protein sequence ID" value="CAA9333396.1"/>
    <property type="molecule type" value="Genomic_DNA"/>
</dbReference>
<comment type="catalytic activity">
    <reaction evidence="11">
        <text>L-seryl-[protein] + ATP = O-phospho-L-seryl-[protein] + ADP + H(+)</text>
        <dbReference type="Rhea" id="RHEA:17989"/>
        <dbReference type="Rhea" id="RHEA-COMP:9863"/>
        <dbReference type="Rhea" id="RHEA-COMP:11604"/>
        <dbReference type="ChEBI" id="CHEBI:15378"/>
        <dbReference type="ChEBI" id="CHEBI:29999"/>
        <dbReference type="ChEBI" id="CHEBI:30616"/>
        <dbReference type="ChEBI" id="CHEBI:83421"/>
        <dbReference type="ChEBI" id="CHEBI:456216"/>
        <dbReference type="EC" id="2.7.11.1"/>
    </reaction>
</comment>
<dbReference type="PANTHER" id="PTHR45723">
    <property type="entry name" value="SERINE/THREONINE-PROTEIN KINASE RIO1"/>
    <property type="match status" value="1"/>
</dbReference>
<evidence type="ECO:0000256" key="10">
    <source>
        <dbReference type="ARBA" id="ARBA00047899"/>
    </source>
</evidence>
<dbReference type="Gene3D" id="3.30.200.20">
    <property type="entry name" value="Phosphorylase Kinase, domain 1"/>
    <property type="match status" value="1"/>
</dbReference>
<evidence type="ECO:0000259" key="12">
    <source>
        <dbReference type="SMART" id="SM00090"/>
    </source>
</evidence>
<keyword evidence="5" id="KW-0479">Metal-binding</keyword>
<dbReference type="Pfam" id="PF01163">
    <property type="entry name" value="RIO1"/>
    <property type="match status" value="1"/>
</dbReference>
<evidence type="ECO:0000256" key="9">
    <source>
        <dbReference type="ARBA" id="ARBA00022842"/>
    </source>
</evidence>
<dbReference type="GO" id="GO:0005524">
    <property type="term" value="F:ATP binding"/>
    <property type="evidence" value="ECO:0007669"/>
    <property type="project" value="UniProtKB-KW"/>
</dbReference>
<evidence type="ECO:0000256" key="6">
    <source>
        <dbReference type="ARBA" id="ARBA00022741"/>
    </source>
</evidence>
<sequence>MRGQRGPKPRPFWVVTDDAAVDTDLGLLKTGKEADVFVLERAVPGDPDRSSLLACKRYRSIEHRSFHRSASYTEGRRTRRTRDARAIAKGSAYGREAASGQWAAAEFETLSALWSAGAAVPYPVQVDGTELLMELVTVDGEAAPRLAQARPDRARLVDWFEQLRSFIGLMARLGWAHGDLSAYNILAVEDRVVVIDVPQIVDLVANPQAMGFLQRDCHNVCTWFRSRGLDVDEGEVFADAVAQAYG</sequence>
<feature type="domain" description="RIO kinase" evidence="12">
    <location>
        <begin position="16"/>
        <end position="243"/>
    </location>
</feature>
<evidence type="ECO:0000256" key="8">
    <source>
        <dbReference type="ARBA" id="ARBA00022840"/>
    </source>
</evidence>
<comment type="catalytic activity">
    <reaction evidence="10">
        <text>L-threonyl-[protein] + ATP = O-phospho-L-threonyl-[protein] + ADP + H(+)</text>
        <dbReference type="Rhea" id="RHEA:46608"/>
        <dbReference type="Rhea" id="RHEA-COMP:11060"/>
        <dbReference type="Rhea" id="RHEA-COMP:11605"/>
        <dbReference type="ChEBI" id="CHEBI:15378"/>
        <dbReference type="ChEBI" id="CHEBI:30013"/>
        <dbReference type="ChEBI" id="CHEBI:30616"/>
        <dbReference type="ChEBI" id="CHEBI:61977"/>
        <dbReference type="ChEBI" id="CHEBI:456216"/>
        <dbReference type="EC" id="2.7.11.1"/>
    </reaction>
</comment>
<evidence type="ECO:0000256" key="1">
    <source>
        <dbReference type="ARBA" id="ARBA00009196"/>
    </source>
</evidence>
<dbReference type="SUPFAM" id="SSF56112">
    <property type="entry name" value="Protein kinase-like (PK-like)"/>
    <property type="match status" value="1"/>
</dbReference>